<accession>A0A4Y2C0J7</accession>
<comment type="caution">
    <text evidence="1">The sequence shown here is derived from an EMBL/GenBank/DDBJ whole genome shotgun (WGS) entry which is preliminary data.</text>
</comment>
<feature type="non-terminal residue" evidence="1">
    <location>
        <position position="1"/>
    </location>
</feature>
<dbReference type="EMBL" id="BGPR01000125">
    <property type="protein sequence ID" value="GBL96894.1"/>
    <property type="molecule type" value="Genomic_DNA"/>
</dbReference>
<protein>
    <submittedName>
        <fullName evidence="1">Uncharacterized protein</fullName>
    </submittedName>
</protein>
<sequence>CSSDVQMDTGGPMTRSDLWSTGCMWLNSGIGPDFFPNDNCTSDLRWILVEALSSRLFSGYSAFRYLAGSMAVLTRKLDSSTSQIRLGLADDKSCP</sequence>
<keyword evidence="2" id="KW-1185">Reference proteome</keyword>
<dbReference type="Proteomes" id="UP000499080">
    <property type="component" value="Unassembled WGS sequence"/>
</dbReference>
<evidence type="ECO:0000313" key="1">
    <source>
        <dbReference type="EMBL" id="GBL96894.1"/>
    </source>
</evidence>
<dbReference type="AlphaFoldDB" id="A0A4Y2C0J7"/>
<reference evidence="1 2" key="1">
    <citation type="journal article" date="2019" name="Sci. Rep.">
        <title>Orb-weaving spider Araneus ventricosus genome elucidates the spidroin gene catalogue.</title>
        <authorList>
            <person name="Kono N."/>
            <person name="Nakamura H."/>
            <person name="Ohtoshi R."/>
            <person name="Moran D.A.P."/>
            <person name="Shinohara A."/>
            <person name="Yoshida Y."/>
            <person name="Fujiwara M."/>
            <person name="Mori M."/>
            <person name="Tomita M."/>
            <person name="Arakawa K."/>
        </authorList>
    </citation>
    <scope>NUCLEOTIDE SEQUENCE [LARGE SCALE GENOMIC DNA]</scope>
</reference>
<gene>
    <name evidence="1" type="ORF">AVEN_182490-2_1</name>
</gene>
<evidence type="ECO:0000313" key="2">
    <source>
        <dbReference type="Proteomes" id="UP000499080"/>
    </source>
</evidence>
<proteinExistence type="predicted"/>
<organism evidence="1 2">
    <name type="scientific">Araneus ventricosus</name>
    <name type="common">Orbweaver spider</name>
    <name type="synonym">Epeira ventricosa</name>
    <dbReference type="NCBI Taxonomy" id="182803"/>
    <lineage>
        <taxon>Eukaryota</taxon>
        <taxon>Metazoa</taxon>
        <taxon>Ecdysozoa</taxon>
        <taxon>Arthropoda</taxon>
        <taxon>Chelicerata</taxon>
        <taxon>Arachnida</taxon>
        <taxon>Araneae</taxon>
        <taxon>Araneomorphae</taxon>
        <taxon>Entelegynae</taxon>
        <taxon>Araneoidea</taxon>
        <taxon>Araneidae</taxon>
        <taxon>Araneus</taxon>
    </lineage>
</organism>
<name>A0A4Y2C0J7_ARAVE</name>